<dbReference type="Proteomes" id="UP000284375">
    <property type="component" value="Unassembled WGS sequence"/>
</dbReference>
<reference evidence="1 2" key="1">
    <citation type="submission" date="2015-09" db="EMBL/GenBank/DDBJ databases">
        <title>Host preference determinants of Valsa canker pathogens revealed by comparative genomics.</title>
        <authorList>
            <person name="Yin Z."/>
            <person name="Huang L."/>
        </authorList>
    </citation>
    <scope>NUCLEOTIDE SEQUENCE [LARGE SCALE GENOMIC DNA]</scope>
    <source>
        <strain evidence="1 2">YSFL</strain>
    </source>
</reference>
<keyword evidence="2" id="KW-1185">Reference proteome</keyword>
<evidence type="ECO:0000313" key="2">
    <source>
        <dbReference type="Proteomes" id="UP000284375"/>
    </source>
</evidence>
<organism evidence="1 2">
    <name type="scientific">Cytospora chrysosperma</name>
    <name type="common">Cytospora canker fungus</name>
    <name type="synonym">Sphaeria chrysosperma</name>
    <dbReference type="NCBI Taxonomy" id="252740"/>
    <lineage>
        <taxon>Eukaryota</taxon>
        <taxon>Fungi</taxon>
        <taxon>Dikarya</taxon>
        <taxon>Ascomycota</taxon>
        <taxon>Pezizomycotina</taxon>
        <taxon>Sordariomycetes</taxon>
        <taxon>Sordariomycetidae</taxon>
        <taxon>Diaporthales</taxon>
        <taxon>Cytosporaceae</taxon>
        <taxon>Cytospora</taxon>
    </lineage>
</organism>
<sequence>MRKLPPKNPGSSLHVARALRASWITTNNKETTVWKLPPDIILEVIRIIIETPAVFIFDIDLGPLPHPPILPQGCQVRFRPVTSPPVPWPGIRAYSTLLEHLSRGKPRPEFPGAYESQVSKTIRSLLLTSRFTREACLSRLHGITVPTVGRHCIVRFSPAHHVICLDNIQSVPRIQVVVDSAGRKQHNQMWAKDDADLWSNLNFDVRHLAFLWHGPSRQQTIAMFGFVFPGLERMYGAVIDLPRRDPAKPLEVVFPGRQPLPSTIGAMFMHMARRYWDLTAEAIMLDEPPGTREFFTDRMRNVTLERLVLL</sequence>
<proteinExistence type="predicted"/>
<accession>A0A423VJ49</accession>
<dbReference type="OrthoDB" id="5223824at2759"/>
<comment type="caution">
    <text evidence="1">The sequence shown here is derived from an EMBL/GenBank/DDBJ whole genome shotgun (WGS) entry which is preliminary data.</text>
</comment>
<gene>
    <name evidence="1" type="ORF">VSDG_07696</name>
</gene>
<name>A0A423VJ49_CYTCH</name>
<dbReference type="EMBL" id="LJZO01000046">
    <property type="protein sequence ID" value="ROV91018.1"/>
    <property type="molecule type" value="Genomic_DNA"/>
</dbReference>
<protein>
    <submittedName>
        <fullName evidence="1">Uncharacterized protein</fullName>
    </submittedName>
</protein>
<dbReference type="AlphaFoldDB" id="A0A423VJ49"/>
<evidence type="ECO:0000313" key="1">
    <source>
        <dbReference type="EMBL" id="ROV91018.1"/>
    </source>
</evidence>